<evidence type="ECO:0000256" key="1">
    <source>
        <dbReference type="SAM" id="MobiDB-lite"/>
    </source>
</evidence>
<feature type="region of interest" description="Disordered" evidence="1">
    <location>
        <begin position="34"/>
        <end position="65"/>
    </location>
</feature>
<gene>
    <name evidence="2" type="ORF">N8I84_38350</name>
</gene>
<reference evidence="2" key="1">
    <citation type="submission" date="2022-10" db="EMBL/GenBank/DDBJ databases">
        <authorList>
            <person name="Mo P."/>
        </authorList>
    </citation>
    <scope>NUCLEOTIDE SEQUENCE</scope>
    <source>
        <strain evidence="2">HUAS 13-4</strain>
    </source>
</reference>
<accession>A0ABY6EF74</accession>
<name>A0ABY6EF74_9ACTN</name>
<dbReference type="RefSeq" id="WP_263234151.1">
    <property type="nucleotide sequence ID" value="NZ_CP106793.1"/>
</dbReference>
<feature type="region of interest" description="Disordered" evidence="1">
    <location>
        <begin position="90"/>
        <end position="145"/>
    </location>
</feature>
<protein>
    <submittedName>
        <fullName evidence="2">Uncharacterized protein</fullName>
    </submittedName>
</protein>
<sequence>MSRIVPGRCPWQGEDVVDRGPDLLVLQERPVVPVRRQPPVGLPDRTQGCPHHRRDRPDPGEGPQCVAEGAVGVVAVGERKDVLLQDGHAQLGLAGDRPQRDRRPQPQRGVAVLHDMPHPADVAGGRRAEVVAESDGTVKRPLAPP</sequence>
<dbReference type="EMBL" id="CP106793">
    <property type="protein sequence ID" value="UXY23916.1"/>
    <property type="molecule type" value="Genomic_DNA"/>
</dbReference>
<feature type="compositionally biased region" description="Low complexity" evidence="1">
    <location>
        <begin position="34"/>
        <end position="43"/>
    </location>
</feature>
<keyword evidence="3" id="KW-1185">Reference proteome</keyword>
<evidence type="ECO:0000313" key="3">
    <source>
        <dbReference type="Proteomes" id="UP001061298"/>
    </source>
</evidence>
<dbReference type="Proteomes" id="UP001061298">
    <property type="component" value="Chromosome"/>
</dbReference>
<organism evidence="2 3">
    <name type="scientific">Streptomyces cynarae</name>
    <dbReference type="NCBI Taxonomy" id="2981134"/>
    <lineage>
        <taxon>Bacteria</taxon>
        <taxon>Bacillati</taxon>
        <taxon>Actinomycetota</taxon>
        <taxon>Actinomycetes</taxon>
        <taxon>Kitasatosporales</taxon>
        <taxon>Streptomycetaceae</taxon>
        <taxon>Streptomyces</taxon>
    </lineage>
</organism>
<proteinExistence type="predicted"/>
<evidence type="ECO:0000313" key="2">
    <source>
        <dbReference type="EMBL" id="UXY23916.1"/>
    </source>
</evidence>